<feature type="chain" id="PRO_5043774018" evidence="2">
    <location>
        <begin position="25"/>
        <end position="375"/>
    </location>
</feature>
<protein>
    <submittedName>
        <fullName evidence="4">OLC1v1031605C1</fullName>
    </submittedName>
</protein>
<dbReference type="AlphaFoldDB" id="A0AAV1CJQ0"/>
<dbReference type="GO" id="GO:0005576">
    <property type="term" value="C:extracellular region"/>
    <property type="evidence" value="ECO:0007669"/>
    <property type="project" value="InterPro"/>
</dbReference>
<reference evidence="4" key="1">
    <citation type="submission" date="2023-03" db="EMBL/GenBank/DDBJ databases">
        <authorList>
            <person name="Julca I."/>
        </authorList>
    </citation>
    <scope>NUCLEOTIDE SEQUENCE</scope>
</reference>
<evidence type="ECO:0000313" key="5">
    <source>
        <dbReference type="Proteomes" id="UP001161247"/>
    </source>
</evidence>
<dbReference type="PANTHER" id="PTHR31692:SF2">
    <property type="entry name" value="EXPANSIN-LIKE B1"/>
    <property type="match status" value="1"/>
</dbReference>
<dbReference type="PANTHER" id="PTHR31692">
    <property type="entry name" value="EXPANSIN-B3"/>
    <property type="match status" value="1"/>
</dbReference>
<feature type="signal peptide" evidence="2">
    <location>
        <begin position="1"/>
        <end position="24"/>
    </location>
</feature>
<dbReference type="SMART" id="SM00837">
    <property type="entry name" value="DPBB_1"/>
    <property type="match status" value="1"/>
</dbReference>
<dbReference type="Proteomes" id="UP001161247">
    <property type="component" value="Chromosome 2"/>
</dbReference>
<keyword evidence="5" id="KW-1185">Reference proteome</keyword>
<dbReference type="EMBL" id="OX459119">
    <property type="protein sequence ID" value="CAI9095616.1"/>
    <property type="molecule type" value="Genomic_DNA"/>
</dbReference>
<dbReference type="Pfam" id="PF03330">
    <property type="entry name" value="DPBB_1"/>
    <property type="match status" value="1"/>
</dbReference>
<keyword evidence="2" id="KW-0732">Signal</keyword>
<dbReference type="InterPro" id="IPR007118">
    <property type="entry name" value="Expan_Lol_pI"/>
</dbReference>
<evidence type="ECO:0000313" key="4">
    <source>
        <dbReference type="EMBL" id="CAI9095616.1"/>
    </source>
</evidence>
<gene>
    <name evidence="4" type="ORF">OLC1_LOCUS6546</name>
</gene>
<sequence>MAFKSPLYFLLYVMILSLAIFCSAEDDDDKTYSSSKATYYKKREGEGACGLKEWEKKVYDGKVGAVSYRLYKDGKSCGTCYEVKCKEKKWCSEKGTKMAVTDCGKGREGTDFTMSYEAYGDMAKDEESKKRLFKKGEVEVKYKRVKCDYYKDGQKFIVKYDKKNSKWPDYHKITAMYNDDKDYIAKVKIIAEDEKEKEKENEKEEEKEKEKEKENEKEKEKDKKKEKEKEKEKENEKEKEKDKKKEKENEKEKEKEKDKKKEKEKEKDKEKEKENEKEKEKEKEKKWVFKEMRRAYGAVWDIATYKPKSFVEIETEKGKKYYERVKYMDKDEKDEKDDKGEKDDKDDKNKKDGAADDDRDHGKSSAKAATEKLIN</sequence>
<evidence type="ECO:0000259" key="3">
    <source>
        <dbReference type="PROSITE" id="PS50842"/>
    </source>
</evidence>
<evidence type="ECO:0000256" key="1">
    <source>
        <dbReference type="SAM" id="MobiDB-lite"/>
    </source>
</evidence>
<dbReference type="SUPFAM" id="SSF50685">
    <property type="entry name" value="Barwin-like endoglucanases"/>
    <property type="match status" value="1"/>
</dbReference>
<dbReference type="PRINTS" id="PR01225">
    <property type="entry name" value="EXPANSNFAMLY"/>
</dbReference>
<dbReference type="PROSITE" id="PS50842">
    <property type="entry name" value="EXPANSIN_EG45"/>
    <property type="match status" value="1"/>
</dbReference>
<evidence type="ECO:0000256" key="2">
    <source>
        <dbReference type="SAM" id="SignalP"/>
    </source>
</evidence>
<organism evidence="4 5">
    <name type="scientific">Oldenlandia corymbosa var. corymbosa</name>
    <dbReference type="NCBI Taxonomy" id="529605"/>
    <lineage>
        <taxon>Eukaryota</taxon>
        <taxon>Viridiplantae</taxon>
        <taxon>Streptophyta</taxon>
        <taxon>Embryophyta</taxon>
        <taxon>Tracheophyta</taxon>
        <taxon>Spermatophyta</taxon>
        <taxon>Magnoliopsida</taxon>
        <taxon>eudicotyledons</taxon>
        <taxon>Gunneridae</taxon>
        <taxon>Pentapetalae</taxon>
        <taxon>asterids</taxon>
        <taxon>lamiids</taxon>
        <taxon>Gentianales</taxon>
        <taxon>Rubiaceae</taxon>
        <taxon>Rubioideae</taxon>
        <taxon>Spermacoceae</taxon>
        <taxon>Hedyotis-Oldenlandia complex</taxon>
        <taxon>Oldenlandia</taxon>
    </lineage>
</organism>
<feature type="compositionally biased region" description="Basic and acidic residues" evidence="1">
    <location>
        <begin position="327"/>
        <end position="363"/>
    </location>
</feature>
<feature type="region of interest" description="Disordered" evidence="1">
    <location>
        <begin position="192"/>
        <end position="288"/>
    </location>
</feature>
<dbReference type="InterPro" id="IPR007112">
    <property type="entry name" value="Expansin/allergen_DPBB_dom"/>
</dbReference>
<feature type="domain" description="Expansin-like EG45" evidence="3">
    <location>
        <begin position="46"/>
        <end position="152"/>
    </location>
</feature>
<proteinExistence type="predicted"/>
<feature type="region of interest" description="Disordered" evidence="1">
    <location>
        <begin position="327"/>
        <end position="375"/>
    </location>
</feature>
<dbReference type="InterPro" id="IPR009009">
    <property type="entry name" value="RlpA-like_DPBB"/>
</dbReference>
<dbReference type="InterPro" id="IPR036908">
    <property type="entry name" value="RlpA-like_sf"/>
</dbReference>
<accession>A0AAV1CJQ0</accession>
<dbReference type="Gene3D" id="2.40.40.10">
    <property type="entry name" value="RlpA-like domain"/>
    <property type="match status" value="1"/>
</dbReference>
<name>A0AAV1CJQ0_OLDCO</name>